<gene>
    <name evidence="3" type="ORF">HYPSUDRAFT_290882</name>
</gene>
<feature type="transmembrane region" description="Helical" evidence="2">
    <location>
        <begin position="180"/>
        <end position="201"/>
    </location>
</feature>
<evidence type="ECO:0000313" key="3">
    <source>
        <dbReference type="EMBL" id="KJA16490.1"/>
    </source>
</evidence>
<protein>
    <submittedName>
        <fullName evidence="3">Uncharacterized protein</fullName>
    </submittedName>
</protein>
<reference evidence="4" key="1">
    <citation type="submission" date="2014-04" db="EMBL/GenBank/DDBJ databases">
        <title>Evolutionary Origins and Diversification of the Mycorrhizal Mutualists.</title>
        <authorList>
            <consortium name="DOE Joint Genome Institute"/>
            <consortium name="Mycorrhizal Genomics Consortium"/>
            <person name="Kohler A."/>
            <person name="Kuo A."/>
            <person name="Nagy L.G."/>
            <person name="Floudas D."/>
            <person name="Copeland A."/>
            <person name="Barry K.W."/>
            <person name="Cichocki N."/>
            <person name="Veneault-Fourrey C."/>
            <person name="LaButti K."/>
            <person name="Lindquist E.A."/>
            <person name="Lipzen A."/>
            <person name="Lundell T."/>
            <person name="Morin E."/>
            <person name="Murat C."/>
            <person name="Riley R."/>
            <person name="Ohm R."/>
            <person name="Sun H."/>
            <person name="Tunlid A."/>
            <person name="Henrissat B."/>
            <person name="Grigoriev I.V."/>
            <person name="Hibbett D.S."/>
            <person name="Martin F."/>
        </authorList>
    </citation>
    <scope>NUCLEOTIDE SEQUENCE [LARGE SCALE GENOMIC DNA]</scope>
    <source>
        <strain evidence="4">FD-334 SS-4</strain>
    </source>
</reference>
<keyword evidence="2" id="KW-1133">Transmembrane helix</keyword>
<sequence length="230" mass="25865">MSPIPRRCARYPLYALLLVPYRLLSCVLPACLTAYRLPIHLLPLFAWTPTVDPYFPPHFRRTHAYIHAFVSLLPRRLLPTAHPSATRHSHRPPTPAHHTQRPAHLPAPAPASGRPCAVHTRRSPPAANPMGIPPHATNLNYFQFTQKRPPLRRSIRPSARPAGPCQVHAYRCLLITARRVMYVCIVVVVLLRYAAFLAISLTPRVRLRLRITLTLSCAGAPWVCTGTHID</sequence>
<evidence type="ECO:0000313" key="4">
    <source>
        <dbReference type="Proteomes" id="UP000054270"/>
    </source>
</evidence>
<evidence type="ECO:0000256" key="2">
    <source>
        <dbReference type="SAM" id="Phobius"/>
    </source>
</evidence>
<proteinExistence type="predicted"/>
<dbReference type="Proteomes" id="UP000054270">
    <property type="component" value="Unassembled WGS sequence"/>
</dbReference>
<keyword evidence="2" id="KW-0812">Transmembrane</keyword>
<keyword evidence="2" id="KW-0472">Membrane</keyword>
<accession>A0A0D2P807</accession>
<keyword evidence="4" id="KW-1185">Reference proteome</keyword>
<feature type="transmembrane region" description="Helical" evidence="2">
    <location>
        <begin position="12"/>
        <end position="35"/>
    </location>
</feature>
<feature type="region of interest" description="Disordered" evidence="1">
    <location>
        <begin position="82"/>
        <end position="130"/>
    </location>
</feature>
<name>A0A0D2P807_HYPSF</name>
<evidence type="ECO:0000256" key="1">
    <source>
        <dbReference type="SAM" id="MobiDB-lite"/>
    </source>
</evidence>
<organism evidence="3 4">
    <name type="scientific">Hypholoma sublateritium (strain FD-334 SS-4)</name>
    <dbReference type="NCBI Taxonomy" id="945553"/>
    <lineage>
        <taxon>Eukaryota</taxon>
        <taxon>Fungi</taxon>
        <taxon>Dikarya</taxon>
        <taxon>Basidiomycota</taxon>
        <taxon>Agaricomycotina</taxon>
        <taxon>Agaricomycetes</taxon>
        <taxon>Agaricomycetidae</taxon>
        <taxon>Agaricales</taxon>
        <taxon>Agaricineae</taxon>
        <taxon>Strophariaceae</taxon>
        <taxon>Hypholoma</taxon>
    </lineage>
</organism>
<dbReference type="AlphaFoldDB" id="A0A0D2P807"/>
<dbReference type="EMBL" id="KN817620">
    <property type="protein sequence ID" value="KJA16490.1"/>
    <property type="molecule type" value="Genomic_DNA"/>
</dbReference>